<gene>
    <name evidence="2" type="ORF">A3C19_01805</name>
</gene>
<feature type="transmembrane region" description="Helical" evidence="1">
    <location>
        <begin position="175"/>
        <end position="194"/>
    </location>
</feature>
<organism evidence="2 3">
    <name type="scientific">Candidatus Kaiserbacteria bacterium RIFCSPHIGHO2_02_FULL_54_22</name>
    <dbReference type="NCBI Taxonomy" id="1798495"/>
    <lineage>
        <taxon>Bacteria</taxon>
        <taxon>Candidatus Kaiseribacteriota</taxon>
    </lineage>
</organism>
<evidence type="ECO:0000256" key="1">
    <source>
        <dbReference type="SAM" id="Phobius"/>
    </source>
</evidence>
<dbReference type="EMBL" id="MFLI01000020">
    <property type="protein sequence ID" value="OGG61470.1"/>
    <property type="molecule type" value="Genomic_DNA"/>
</dbReference>
<feature type="transmembrane region" description="Helical" evidence="1">
    <location>
        <begin position="33"/>
        <end position="53"/>
    </location>
</feature>
<keyword evidence="1" id="KW-1133">Transmembrane helix</keyword>
<sequence length="276" mass="30117">MLGVLLASVGSAFSELSDSIGKKQTAERACSHYTLGFLSVLGGALFLLIIGLVRDNFIFSLASLPTFLPRLMLEVLQAHITVRAIVRADRSDFGPIRTLTIPLLFAADLALGYTIGTHQILGMGIIFGTILILLSYERFKTKGLFLLIFTAVNAAITISLYKYDITHFNSVESEQSIVSIVLMLYFFILAVVRAHENPVQLLFKRTFFVQAVSGGLGSVFGSYAYSFAPTSIITAAMRAFAVLFSILSGKMYFKERGFVVKLLLFCAIAGGLVLLV</sequence>
<keyword evidence="1" id="KW-0812">Transmembrane</keyword>
<dbReference type="STRING" id="1798495.A3C19_01805"/>
<reference evidence="2 3" key="1">
    <citation type="journal article" date="2016" name="Nat. Commun.">
        <title>Thousands of microbial genomes shed light on interconnected biogeochemical processes in an aquifer system.</title>
        <authorList>
            <person name="Anantharaman K."/>
            <person name="Brown C.T."/>
            <person name="Hug L.A."/>
            <person name="Sharon I."/>
            <person name="Castelle C.J."/>
            <person name="Probst A.J."/>
            <person name="Thomas B.C."/>
            <person name="Singh A."/>
            <person name="Wilkins M.J."/>
            <person name="Karaoz U."/>
            <person name="Brodie E.L."/>
            <person name="Williams K.H."/>
            <person name="Hubbard S.S."/>
            <person name="Banfield J.F."/>
        </authorList>
    </citation>
    <scope>NUCLEOTIDE SEQUENCE [LARGE SCALE GENOMIC DNA]</scope>
</reference>
<dbReference type="AlphaFoldDB" id="A0A1F6DJH1"/>
<name>A0A1F6DJH1_9BACT</name>
<feature type="transmembrane region" description="Helical" evidence="1">
    <location>
        <begin position="206"/>
        <end position="225"/>
    </location>
</feature>
<feature type="transmembrane region" description="Helical" evidence="1">
    <location>
        <begin position="120"/>
        <end position="136"/>
    </location>
</feature>
<evidence type="ECO:0000313" key="3">
    <source>
        <dbReference type="Proteomes" id="UP000178532"/>
    </source>
</evidence>
<protein>
    <recommendedName>
        <fullName evidence="4">EamA domain-containing protein</fullName>
    </recommendedName>
</protein>
<proteinExistence type="predicted"/>
<accession>A0A1F6DJH1</accession>
<evidence type="ECO:0000313" key="2">
    <source>
        <dbReference type="EMBL" id="OGG61470.1"/>
    </source>
</evidence>
<comment type="caution">
    <text evidence="2">The sequence shown here is derived from an EMBL/GenBank/DDBJ whole genome shotgun (WGS) entry which is preliminary data.</text>
</comment>
<evidence type="ECO:0008006" key="4">
    <source>
        <dbReference type="Google" id="ProtNLM"/>
    </source>
</evidence>
<feature type="transmembrane region" description="Helical" evidence="1">
    <location>
        <begin position="258"/>
        <end position="275"/>
    </location>
</feature>
<dbReference type="Proteomes" id="UP000178532">
    <property type="component" value="Unassembled WGS sequence"/>
</dbReference>
<feature type="transmembrane region" description="Helical" evidence="1">
    <location>
        <begin position="231"/>
        <end position="249"/>
    </location>
</feature>
<keyword evidence="1" id="KW-0472">Membrane</keyword>
<feature type="transmembrane region" description="Helical" evidence="1">
    <location>
        <begin position="143"/>
        <end position="163"/>
    </location>
</feature>